<comment type="caution">
    <text evidence="1">The sequence shown here is derived from an EMBL/GenBank/DDBJ whole genome shotgun (WGS) entry which is preliminary data.</text>
</comment>
<evidence type="ECO:0000313" key="1">
    <source>
        <dbReference type="EMBL" id="GAI00327.1"/>
    </source>
</evidence>
<dbReference type="AlphaFoldDB" id="X1JZX6"/>
<accession>X1JZX6</accession>
<name>X1JZX6_9ZZZZ</name>
<gene>
    <name evidence="1" type="ORF">S06H3_04991</name>
</gene>
<protein>
    <submittedName>
        <fullName evidence="1">Uncharacterized protein</fullName>
    </submittedName>
</protein>
<proteinExistence type="predicted"/>
<sequence>LPSTPPSQTLPIPLIAIDKSAYALYASTFPTPRTWFNQIAQRWLLAEVNGEVAAIYANGEFEDPATTEITITLYNHQTQDQAGFFVCGTSKTALTKSVAADGVLGVHTGAFTDLTKGVKYFFQFRPTKVAEDKYVARSGIYHHVCT</sequence>
<feature type="non-terminal residue" evidence="1">
    <location>
        <position position="1"/>
    </location>
</feature>
<dbReference type="EMBL" id="BARV01001807">
    <property type="protein sequence ID" value="GAI00327.1"/>
    <property type="molecule type" value="Genomic_DNA"/>
</dbReference>
<reference evidence="1" key="1">
    <citation type="journal article" date="2014" name="Front. Microbiol.">
        <title>High frequency of phylogenetically diverse reductive dehalogenase-homologous genes in deep subseafloor sedimentary metagenomes.</title>
        <authorList>
            <person name="Kawai M."/>
            <person name="Futagami T."/>
            <person name="Toyoda A."/>
            <person name="Takaki Y."/>
            <person name="Nishi S."/>
            <person name="Hori S."/>
            <person name="Arai W."/>
            <person name="Tsubouchi T."/>
            <person name="Morono Y."/>
            <person name="Uchiyama I."/>
            <person name="Ito T."/>
            <person name="Fujiyama A."/>
            <person name="Inagaki F."/>
            <person name="Takami H."/>
        </authorList>
    </citation>
    <scope>NUCLEOTIDE SEQUENCE</scope>
    <source>
        <strain evidence="1">Expedition CK06-06</strain>
    </source>
</reference>
<organism evidence="1">
    <name type="scientific">marine sediment metagenome</name>
    <dbReference type="NCBI Taxonomy" id="412755"/>
    <lineage>
        <taxon>unclassified sequences</taxon>
        <taxon>metagenomes</taxon>
        <taxon>ecological metagenomes</taxon>
    </lineage>
</organism>